<gene>
    <name evidence="2" type="ORF">RA11412_1521</name>
</gene>
<dbReference type="Pfam" id="PF12697">
    <property type="entry name" value="Abhydrolase_6"/>
    <property type="match status" value="1"/>
</dbReference>
<dbReference type="GeneID" id="93861022"/>
<dbReference type="GO" id="GO:0016787">
    <property type="term" value="F:hydrolase activity"/>
    <property type="evidence" value="ECO:0007669"/>
    <property type="project" value="UniProtKB-KW"/>
</dbReference>
<evidence type="ECO:0000259" key="1">
    <source>
        <dbReference type="Pfam" id="PF12697"/>
    </source>
</evidence>
<dbReference type="RefSeq" id="WP_128087683.1">
    <property type="nucleotide sequence ID" value="NZ_CP068102.1"/>
</dbReference>
<evidence type="ECO:0000313" key="2">
    <source>
        <dbReference type="EMBL" id="BAV87820.1"/>
    </source>
</evidence>
<dbReference type="AlphaFoldDB" id="A0A2Z5QZY1"/>
<dbReference type="SUPFAM" id="SSF53474">
    <property type="entry name" value="alpha/beta-Hydrolases"/>
    <property type="match status" value="1"/>
</dbReference>
<dbReference type="InterPro" id="IPR029058">
    <property type="entry name" value="AB_hydrolase_fold"/>
</dbReference>
<dbReference type="PANTHER" id="PTHR43194">
    <property type="entry name" value="HYDROLASE ALPHA/BETA FOLD FAMILY"/>
    <property type="match status" value="1"/>
</dbReference>
<sequence length="291" mass="31284">MTHTIPNFEYTVYTPEHPTQQALVLMIHGFATRGDQLWGGTGWVRQYLRAGYTVIAVDLPYHGRGWLKDPSFSVAAKLPPETAVQVGTLAPAPDGADTTDAMGALVEALTRLLDGLQESGNTTSQRHPVHVVGFSFGAHLGWDLAVAHPHLVASLVLGGLPLCDHLQDLKVLFDGGTIDDTETLQAFTNIISSSPIRQEALHRFVALSFAPFDPDAIRGGQRPRCPILMAVGTEDNVAADAHELYDMVASDNPRNELLLLPGRDHVNALTAGVFRRAALAFSQGSEAAAKV</sequence>
<proteinExistence type="predicted"/>
<organism evidence="2 3">
    <name type="scientific">Rothia aeria</name>
    <dbReference type="NCBI Taxonomy" id="172042"/>
    <lineage>
        <taxon>Bacteria</taxon>
        <taxon>Bacillati</taxon>
        <taxon>Actinomycetota</taxon>
        <taxon>Actinomycetes</taxon>
        <taxon>Micrococcales</taxon>
        <taxon>Micrococcaceae</taxon>
        <taxon>Rothia</taxon>
    </lineage>
</organism>
<dbReference type="EMBL" id="AP017895">
    <property type="protein sequence ID" value="BAV87820.1"/>
    <property type="molecule type" value="Genomic_DNA"/>
</dbReference>
<dbReference type="PANTHER" id="PTHR43194:SF2">
    <property type="entry name" value="PEROXISOMAL MEMBRANE PROTEIN LPX1"/>
    <property type="match status" value="1"/>
</dbReference>
<dbReference type="KEGG" id="raj:RA11412_1521"/>
<protein>
    <submittedName>
        <fullName evidence="2">Putative hydrolase protein</fullName>
    </submittedName>
</protein>
<keyword evidence="2" id="KW-0378">Hydrolase</keyword>
<feature type="domain" description="AB hydrolase-1" evidence="1">
    <location>
        <begin position="24"/>
        <end position="269"/>
    </location>
</feature>
<keyword evidence="3" id="KW-1185">Reference proteome</keyword>
<evidence type="ECO:0000313" key="3">
    <source>
        <dbReference type="Proteomes" id="UP000250241"/>
    </source>
</evidence>
<dbReference type="InterPro" id="IPR050228">
    <property type="entry name" value="Carboxylesterase_BioH"/>
</dbReference>
<dbReference type="Gene3D" id="3.40.50.1820">
    <property type="entry name" value="alpha/beta hydrolase"/>
    <property type="match status" value="1"/>
</dbReference>
<accession>A0A2Z5QZY1</accession>
<dbReference type="InterPro" id="IPR000073">
    <property type="entry name" value="AB_hydrolase_1"/>
</dbReference>
<name>A0A2Z5QZY1_9MICC</name>
<reference evidence="2 3" key="1">
    <citation type="submission" date="2016-10" db="EMBL/GenBank/DDBJ databases">
        <title>Genome sequence of Rothia aeria strain JCM11412.</title>
        <authorList>
            <person name="Nambu T."/>
        </authorList>
    </citation>
    <scope>NUCLEOTIDE SEQUENCE [LARGE SCALE GENOMIC DNA]</scope>
    <source>
        <strain evidence="2 3">JCM 11412</strain>
    </source>
</reference>
<dbReference type="Proteomes" id="UP000250241">
    <property type="component" value="Chromosome"/>
</dbReference>